<dbReference type="VEuPathDB" id="FungiDB:PYU1_G010873"/>
<dbReference type="InParanoid" id="K3X0Z7"/>
<dbReference type="AlphaFoldDB" id="K3X0Z7"/>
<protein>
    <submittedName>
        <fullName evidence="1">Uncharacterized protein</fullName>
    </submittedName>
</protein>
<evidence type="ECO:0000313" key="2">
    <source>
        <dbReference type="Proteomes" id="UP000019132"/>
    </source>
</evidence>
<accession>K3X0Z7</accession>
<proteinExistence type="predicted"/>
<name>K3X0Z7_GLOUD</name>
<sequence length="52" mass="6244">MVALTDKLLTALWLRHLGTIKERYLLHQSLFDTKPTRVRQIGYRLPRLQRIL</sequence>
<dbReference type="Proteomes" id="UP000019132">
    <property type="component" value="Unassembled WGS sequence"/>
</dbReference>
<evidence type="ECO:0000313" key="1">
    <source>
        <dbReference type="EnsemblProtists" id="PYU1_T010896"/>
    </source>
</evidence>
<reference evidence="2" key="1">
    <citation type="journal article" date="2010" name="Genome Biol.">
        <title>Genome sequence of the necrotrophic plant pathogen Pythium ultimum reveals original pathogenicity mechanisms and effector repertoire.</title>
        <authorList>
            <person name="Levesque C.A."/>
            <person name="Brouwer H."/>
            <person name="Cano L."/>
            <person name="Hamilton J.P."/>
            <person name="Holt C."/>
            <person name="Huitema E."/>
            <person name="Raffaele S."/>
            <person name="Robideau G.P."/>
            <person name="Thines M."/>
            <person name="Win J."/>
            <person name="Zerillo M.M."/>
            <person name="Beakes G.W."/>
            <person name="Boore J.L."/>
            <person name="Busam D."/>
            <person name="Dumas B."/>
            <person name="Ferriera S."/>
            <person name="Fuerstenberg S.I."/>
            <person name="Gachon C.M."/>
            <person name="Gaulin E."/>
            <person name="Govers F."/>
            <person name="Grenville-Briggs L."/>
            <person name="Horner N."/>
            <person name="Hostetler J."/>
            <person name="Jiang R.H."/>
            <person name="Johnson J."/>
            <person name="Krajaejun T."/>
            <person name="Lin H."/>
            <person name="Meijer H.J."/>
            <person name="Moore B."/>
            <person name="Morris P."/>
            <person name="Phuntmart V."/>
            <person name="Puiu D."/>
            <person name="Shetty J."/>
            <person name="Stajich J.E."/>
            <person name="Tripathy S."/>
            <person name="Wawra S."/>
            <person name="van West P."/>
            <person name="Whitty B.R."/>
            <person name="Coutinho P.M."/>
            <person name="Henrissat B."/>
            <person name="Martin F."/>
            <person name="Thomas P.D."/>
            <person name="Tyler B.M."/>
            <person name="De Vries R.P."/>
            <person name="Kamoun S."/>
            <person name="Yandell M."/>
            <person name="Tisserat N."/>
            <person name="Buell C.R."/>
        </authorList>
    </citation>
    <scope>NUCLEOTIDE SEQUENCE</scope>
    <source>
        <strain evidence="2">DAOM:BR144</strain>
    </source>
</reference>
<dbReference type="EMBL" id="GL376590">
    <property type="status" value="NOT_ANNOTATED_CDS"/>
    <property type="molecule type" value="Genomic_DNA"/>
</dbReference>
<keyword evidence="2" id="KW-1185">Reference proteome</keyword>
<dbReference type="HOGENOM" id="CLU_3091524_0_0_1"/>
<reference evidence="2" key="2">
    <citation type="submission" date="2010-04" db="EMBL/GenBank/DDBJ databases">
        <authorList>
            <person name="Buell R."/>
            <person name="Hamilton J."/>
            <person name="Hostetler J."/>
        </authorList>
    </citation>
    <scope>NUCLEOTIDE SEQUENCE [LARGE SCALE GENOMIC DNA]</scope>
    <source>
        <strain evidence="2">DAOM:BR144</strain>
    </source>
</reference>
<dbReference type="EnsemblProtists" id="PYU1_T010896">
    <property type="protein sequence ID" value="PYU1_T010896"/>
    <property type="gene ID" value="PYU1_G010873"/>
</dbReference>
<organism evidence="1 2">
    <name type="scientific">Globisporangium ultimum (strain ATCC 200006 / CBS 805.95 / DAOM BR144)</name>
    <name type="common">Pythium ultimum</name>
    <dbReference type="NCBI Taxonomy" id="431595"/>
    <lineage>
        <taxon>Eukaryota</taxon>
        <taxon>Sar</taxon>
        <taxon>Stramenopiles</taxon>
        <taxon>Oomycota</taxon>
        <taxon>Peronosporomycetes</taxon>
        <taxon>Pythiales</taxon>
        <taxon>Pythiaceae</taxon>
        <taxon>Globisporangium</taxon>
    </lineage>
</organism>
<reference evidence="1" key="3">
    <citation type="submission" date="2015-02" db="UniProtKB">
        <authorList>
            <consortium name="EnsemblProtists"/>
        </authorList>
    </citation>
    <scope>IDENTIFICATION</scope>
    <source>
        <strain evidence="1">DAOM BR144</strain>
    </source>
</reference>